<dbReference type="InterPro" id="IPR018695">
    <property type="entry name" value="DUF2194"/>
</dbReference>
<keyword evidence="1" id="KW-0472">Membrane</keyword>
<dbReference type="Proteomes" id="UP000824035">
    <property type="component" value="Unassembled WGS sequence"/>
</dbReference>
<reference evidence="2" key="1">
    <citation type="journal article" date="2021" name="PeerJ">
        <title>Extensive microbial diversity within the chicken gut microbiome revealed by metagenomics and culture.</title>
        <authorList>
            <person name="Gilroy R."/>
            <person name="Ravi A."/>
            <person name="Getino M."/>
            <person name="Pursley I."/>
            <person name="Horton D.L."/>
            <person name="Alikhan N.F."/>
            <person name="Baker D."/>
            <person name="Gharbi K."/>
            <person name="Hall N."/>
            <person name="Watson M."/>
            <person name="Adriaenssens E.M."/>
            <person name="Foster-Nyarko E."/>
            <person name="Jarju S."/>
            <person name="Secka A."/>
            <person name="Antonio M."/>
            <person name="Oren A."/>
            <person name="Chaudhuri R.R."/>
            <person name="La Ragione R."/>
            <person name="Hildebrand F."/>
            <person name="Pallen M.J."/>
        </authorList>
    </citation>
    <scope>NUCLEOTIDE SEQUENCE</scope>
    <source>
        <strain evidence="2">ChiGjej4B4-18154</strain>
    </source>
</reference>
<comment type="caution">
    <text evidence="2">The sequence shown here is derived from an EMBL/GenBank/DDBJ whole genome shotgun (WGS) entry which is preliminary data.</text>
</comment>
<accession>A0A9D2E2P9</accession>
<evidence type="ECO:0000256" key="1">
    <source>
        <dbReference type="SAM" id="Phobius"/>
    </source>
</evidence>
<evidence type="ECO:0000313" key="2">
    <source>
        <dbReference type="EMBL" id="HIZ30133.1"/>
    </source>
</evidence>
<dbReference type="EMBL" id="DXBV01000025">
    <property type="protein sequence ID" value="HIZ30133.1"/>
    <property type="molecule type" value="Genomic_DNA"/>
</dbReference>
<dbReference type="GO" id="GO:0005975">
    <property type="term" value="P:carbohydrate metabolic process"/>
    <property type="evidence" value="ECO:0007669"/>
    <property type="project" value="InterPro"/>
</dbReference>
<gene>
    <name evidence="2" type="ORF">H9813_02720</name>
</gene>
<dbReference type="AlphaFoldDB" id="A0A9D2E2P9"/>
<reference evidence="2" key="2">
    <citation type="submission" date="2021-04" db="EMBL/GenBank/DDBJ databases">
        <authorList>
            <person name="Gilroy R."/>
        </authorList>
    </citation>
    <scope>NUCLEOTIDE SEQUENCE</scope>
    <source>
        <strain evidence="2">ChiGjej4B4-18154</strain>
    </source>
</reference>
<name>A0A9D2E2P9_9FIRM</name>
<sequence length="617" mass="69083">MERLRAKFAAFEYKGLAAIALVFAVMAALLFVERSGIRYQYDTRSLTLLPAESAPSKAEALADMPKDCLVLYNSKRADSRMALEEFEVILTDMKVGHDTVDLSRGGSWSFKGYKTAVLLLSNLSDLGDKLIELDAWVYEGGGALLPMTLSKEPYFSVMEPKFGIVESSYDYALADSIYVTENFMVGGGRGFAITESWDSALVVRVDESDRVKVHAYTDDDRRLPLVWESRYGSGRFVLDNLGIYTKNTRGIYAASYSLLTPVTAYPVINASCFYLDDFPSQIPSGSNEYVWRDYGTSTRDFYVNIWWPDMMNLADRYGLAYTGLAIQCYDDRVDGTTTSAPDKETFLNFGNMLLRMGGEIGYHGYNHQPLCLDDCDYNGVYDYKTWQSEDAMASALDTLLDLCDELFPGVEMSVYVPPSNIMSEGGQAFLIREYPQIRSISGIYFESADLDFYCTQEFDVLESGVVAQPRIISGCDMDDFMKLAALSELNFHYVNSHFTHPDDSLDPERGAQLGWEELKSRFTGYLDWLYTAAPNIRNFTGSEMAAAVQRFAGVTVSTEATGDTFKIRLGNFTDEAWLMVRFNDAAPQEVEGGALEQLTDTLYLLRADQPDVTVTLA</sequence>
<keyword evidence="1" id="KW-0812">Transmembrane</keyword>
<proteinExistence type="predicted"/>
<dbReference type="SUPFAM" id="SSF88713">
    <property type="entry name" value="Glycoside hydrolase/deacetylase"/>
    <property type="match status" value="1"/>
</dbReference>
<dbReference type="InterPro" id="IPR011330">
    <property type="entry name" value="Glyco_hydro/deAcase_b/a-brl"/>
</dbReference>
<protein>
    <submittedName>
        <fullName evidence="2">DUF2194 domain-containing protein</fullName>
    </submittedName>
</protein>
<feature type="transmembrane region" description="Helical" evidence="1">
    <location>
        <begin position="12"/>
        <end position="32"/>
    </location>
</feature>
<dbReference type="CDD" id="cd10924">
    <property type="entry name" value="CE4_COG4878"/>
    <property type="match status" value="1"/>
</dbReference>
<keyword evidence="1" id="KW-1133">Transmembrane helix</keyword>
<organism evidence="2 3">
    <name type="scientific">Candidatus Allofournierella merdipullorum</name>
    <dbReference type="NCBI Taxonomy" id="2838595"/>
    <lineage>
        <taxon>Bacteria</taxon>
        <taxon>Bacillati</taxon>
        <taxon>Bacillota</taxon>
        <taxon>Clostridia</taxon>
        <taxon>Eubacteriales</taxon>
        <taxon>Oscillospiraceae</taxon>
        <taxon>Allofournierella</taxon>
    </lineage>
</organism>
<dbReference type="Pfam" id="PF09960">
    <property type="entry name" value="DUF2194"/>
    <property type="match status" value="2"/>
</dbReference>
<evidence type="ECO:0000313" key="3">
    <source>
        <dbReference type="Proteomes" id="UP000824035"/>
    </source>
</evidence>